<proteinExistence type="predicted"/>
<dbReference type="Proteomes" id="UP000054995">
    <property type="component" value="Unassembled WGS sequence"/>
</dbReference>
<dbReference type="EMBL" id="JYDT01000113">
    <property type="protein sequence ID" value="KRY84496.1"/>
    <property type="molecule type" value="Genomic_DNA"/>
</dbReference>
<gene>
    <name evidence="1" type="ORF">T4D_6676</name>
</gene>
<reference evidence="1 2" key="1">
    <citation type="submission" date="2015-01" db="EMBL/GenBank/DDBJ databases">
        <title>Evolution of Trichinella species and genotypes.</title>
        <authorList>
            <person name="Korhonen P.K."/>
            <person name="Edoardo P."/>
            <person name="Giuseppe L.R."/>
            <person name="Gasser R.B."/>
        </authorList>
    </citation>
    <scope>NUCLEOTIDE SEQUENCE [LARGE SCALE GENOMIC DNA]</scope>
    <source>
        <strain evidence="1">ISS470</strain>
    </source>
</reference>
<evidence type="ECO:0000313" key="2">
    <source>
        <dbReference type="Proteomes" id="UP000054995"/>
    </source>
</evidence>
<comment type="caution">
    <text evidence="1">The sequence shown here is derived from an EMBL/GenBank/DDBJ whole genome shotgun (WGS) entry which is preliminary data.</text>
</comment>
<sequence length="75" mass="8432">MQEPSLLAIIDPSRYGTMERLIQVTAYCCRFLANVRIHAGERKIGAGLSLLELQDTEKRWVRAIQAKAFPVSKTA</sequence>
<protein>
    <submittedName>
        <fullName evidence="1">Uncharacterized protein</fullName>
    </submittedName>
</protein>
<evidence type="ECO:0000313" key="1">
    <source>
        <dbReference type="EMBL" id="KRY84496.1"/>
    </source>
</evidence>
<dbReference type="AlphaFoldDB" id="A0A0V1FER6"/>
<name>A0A0V1FER6_TRIPS</name>
<dbReference type="OrthoDB" id="5916244at2759"/>
<organism evidence="1 2">
    <name type="scientific">Trichinella pseudospiralis</name>
    <name type="common">Parasitic roundworm</name>
    <dbReference type="NCBI Taxonomy" id="6337"/>
    <lineage>
        <taxon>Eukaryota</taxon>
        <taxon>Metazoa</taxon>
        <taxon>Ecdysozoa</taxon>
        <taxon>Nematoda</taxon>
        <taxon>Enoplea</taxon>
        <taxon>Dorylaimia</taxon>
        <taxon>Trichinellida</taxon>
        <taxon>Trichinellidae</taxon>
        <taxon>Trichinella</taxon>
    </lineage>
</organism>
<accession>A0A0V1FER6</accession>
<keyword evidence="2" id="KW-1185">Reference proteome</keyword>